<keyword evidence="1" id="KW-0863">Zinc-finger</keyword>
<protein>
    <submittedName>
        <fullName evidence="5">Zinc finger protein 282-like</fullName>
    </submittedName>
</protein>
<evidence type="ECO:0000313" key="5">
    <source>
        <dbReference type="RefSeq" id="XP_025407242.1"/>
    </source>
</evidence>
<feature type="domain" description="C2H2-type" evidence="3">
    <location>
        <begin position="30"/>
        <end position="58"/>
    </location>
</feature>
<evidence type="ECO:0000256" key="2">
    <source>
        <dbReference type="SAM" id="MobiDB-lite"/>
    </source>
</evidence>
<dbReference type="OrthoDB" id="10004641at2759"/>
<feature type="region of interest" description="Disordered" evidence="2">
    <location>
        <begin position="78"/>
        <end position="99"/>
    </location>
</feature>
<dbReference type="AlphaFoldDB" id="A0A8B8FA26"/>
<proteinExistence type="predicted"/>
<gene>
    <name evidence="5" type="primary">LOC112681198</name>
</gene>
<keyword evidence="1" id="KW-0479">Metal-binding</keyword>
<dbReference type="InterPro" id="IPR036236">
    <property type="entry name" value="Znf_C2H2_sf"/>
</dbReference>
<evidence type="ECO:0000259" key="3">
    <source>
        <dbReference type="PROSITE" id="PS50157"/>
    </source>
</evidence>
<dbReference type="GeneID" id="112681198"/>
<dbReference type="GO" id="GO:0008270">
    <property type="term" value="F:zinc ion binding"/>
    <property type="evidence" value="ECO:0007669"/>
    <property type="project" value="UniProtKB-KW"/>
</dbReference>
<dbReference type="Pfam" id="PF00096">
    <property type="entry name" value="zf-C2H2"/>
    <property type="match status" value="1"/>
</dbReference>
<dbReference type="Proteomes" id="UP000694846">
    <property type="component" value="Unplaced"/>
</dbReference>
<dbReference type="SUPFAM" id="SSF57667">
    <property type="entry name" value="beta-beta-alpha zinc fingers"/>
    <property type="match status" value="1"/>
</dbReference>
<dbReference type="SMART" id="SM00355">
    <property type="entry name" value="ZnF_C2H2"/>
    <property type="match status" value="2"/>
</dbReference>
<organism evidence="4 5">
    <name type="scientific">Sipha flava</name>
    <name type="common">yellow sugarcane aphid</name>
    <dbReference type="NCBI Taxonomy" id="143950"/>
    <lineage>
        <taxon>Eukaryota</taxon>
        <taxon>Metazoa</taxon>
        <taxon>Ecdysozoa</taxon>
        <taxon>Arthropoda</taxon>
        <taxon>Hexapoda</taxon>
        <taxon>Insecta</taxon>
        <taxon>Pterygota</taxon>
        <taxon>Neoptera</taxon>
        <taxon>Paraneoptera</taxon>
        <taxon>Hemiptera</taxon>
        <taxon>Sternorrhyncha</taxon>
        <taxon>Aphidomorpha</taxon>
        <taxon>Aphidoidea</taxon>
        <taxon>Aphididae</taxon>
        <taxon>Sipha</taxon>
    </lineage>
</organism>
<dbReference type="PROSITE" id="PS50157">
    <property type="entry name" value="ZINC_FINGER_C2H2_2"/>
    <property type="match status" value="2"/>
</dbReference>
<evidence type="ECO:0000313" key="4">
    <source>
        <dbReference type="Proteomes" id="UP000694846"/>
    </source>
</evidence>
<accession>A0A8B8FA26</accession>
<name>A0A8B8FA26_9HEMI</name>
<dbReference type="InterPro" id="IPR013087">
    <property type="entry name" value="Znf_C2H2_type"/>
</dbReference>
<feature type="compositionally biased region" description="Pro residues" evidence="2">
    <location>
        <begin position="83"/>
        <end position="95"/>
    </location>
</feature>
<reference evidence="5" key="1">
    <citation type="submission" date="2025-08" db="UniProtKB">
        <authorList>
            <consortium name="RefSeq"/>
        </authorList>
    </citation>
    <scope>IDENTIFICATION</scope>
    <source>
        <tissue evidence="5">Whole body</tissue>
    </source>
</reference>
<dbReference type="RefSeq" id="XP_025407242.1">
    <property type="nucleotide sequence ID" value="XM_025551457.1"/>
</dbReference>
<evidence type="ECO:0000256" key="1">
    <source>
        <dbReference type="PROSITE-ProRule" id="PRU00042"/>
    </source>
</evidence>
<sequence>MPFTCITCGITYANKSSSTRHQKMHDGTVFKCEICSKTYLRRDYLVKHAQNVHKFKKYGKSFNEAMGITDLMMGEALTDALSSPPPPPPPPPTPTSPSYISLAPPVATTSTLTTDVDTIAIPAPAPRKRLNVNTAVNIMRKKKSYGIDEHDVRVSRNRLVF</sequence>
<dbReference type="PROSITE" id="PS00028">
    <property type="entry name" value="ZINC_FINGER_C2H2_1"/>
    <property type="match status" value="2"/>
</dbReference>
<dbReference type="Gene3D" id="3.30.160.60">
    <property type="entry name" value="Classic Zinc Finger"/>
    <property type="match status" value="1"/>
</dbReference>
<keyword evidence="1" id="KW-0862">Zinc</keyword>
<keyword evidence="4" id="KW-1185">Reference proteome</keyword>
<feature type="domain" description="C2H2-type" evidence="3">
    <location>
        <begin position="3"/>
        <end position="27"/>
    </location>
</feature>